<dbReference type="PROSITE" id="PS51562">
    <property type="entry name" value="RNA_CAP0_MT"/>
    <property type="match status" value="1"/>
</dbReference>
<evidence type="ECO:0000259" key="9">
    <source>
        <dbReference type="PROSITE" id="PS50969"/>
    </source>
</evidence>
<keyword evidence="13" id="KW-1185">Reference proteome</keyword>
<dbReference type="Gene3D" id="3.40.50.1000">
    <property type="entry name" value="HAD superfamily/HAD-like"/>
    <property type="match status" value="1"/>
</dbReference>
<evidence type="ECO:0000256" key="3">
    <source>
        <dbReference type="ARBA" id="ARBA00022679"/>
    </source>
</evidence>
<keyword evidence="2" id="KW-0489">Methyltransferase</keyword>
<evidence type="ECO:0000256" key="6">
    <source>
        <dbReference type="ARBA" id="ARBA00023042"/>
    </source>
</evidence>
<evidence type="ECO:0000313" key="12">
    <source>
        <dbReference type="EMBL" id="CAH0364281.1"/>
    </source>
</evidence>
<feature type="region of interest" description="Disordered" evidence="8">
    <location>
        <begin position="433"/>
        <end position="460"/>
    </location>
</feature>
<reference evidence="11" key="1">
    <citation type="submission" date="2021-01" db="EMBL/GenBank/DDBJ databases">
        <authorList>
            <person name="Corre E."/>
            <person name="Pelletier E."/>
            <person name="Niang G."/>
            <person name="Scheremetjew M."/>
            <person name="Finn R."/>
            <person name="Kale V."/>
            <person name="Holt S."/>
            <person name="Cochrane G."/>
            <person name="Meng A."/>
            <person name="Brown T."/>
            <person name="Cohen L."/>
        </authorList>
    </citation>
    <scope>NUCLEOTIDE SEQUENCE</scope>
    <source>
        <strain evidence="11">CCMP1756</strain>
    </source>
</reference>
<dbReference type="PROSITE" id="PS50969">
    <property type="entry name" value="FCP1"/>
    <property type="match status" value="1"/>
</dbReference>
<feature type="domain" description="FCP1 homology" evidence="9">
    <location>
        <begin position="125"/>
        <end position="315"/>
    </location>
</feature>
<feature type="compositionally biased region" description="Low complexity" evidence="8">
    <location>
        <begin position="361"/>
        <end position="371"/>
    </location>
</feature>
<dbReference type="EMBL" id="HBIW01008608">
    <property type="protein sequence ID" value="CAE0691877.1"/>
    <property type="molecule type" value="Transcribed_RNA"/>
</dbReference>
<keyword evidence="6" id="KW-0506">mRNA capping</keyword>
<evidence type="ECO:0000313" key="13">
    <source>
        <dbReference type="Proteomes" id="UP000789595"/>
    </source>
</evidence>
<evidence type="ECO:0000313" key="11">
    <source>
        <dbReference type="EMBL" id="CAE0691877.1"/>
    </source>
</evidence>
<dbReference type="OrthoDB" id="10248867at2759"/>
<dbReference type="SUPFAM" id="SSF53335">
    <property type="entry name" value="S-adenosyl-L-methionine-dependent methyltransferases"/>
    <property type="match status" value="1"/>
</dbReference>
<keyword evidence="3" id="KW-0808">Transferase</keyword>
<dbReference type="SUPFAM" id="SSF56784">
    <property type="entry name" value="HAD-like"/>
    <property type="match status" value="1"/>
</dbReference>
<feature type="compositionally biased region" description="Pro residues" evidence="8">
    <location>
        <begin position="372"/>
        <end position="387"/>
    </location>
</feature>
<organism evidence="11">
    <name type="scientific">Pelagomonas calceolata</name>
    <dbReference type="NCBI Taxonomy" id="35677"/>
    <lineage>
        <taxon>Eukaryota</taxon>
        <taxon>Sar</taxon>
        <taxon>Stramenopiles</taxon>
        <taxon>Ochrophyta</taxon>
        <taxon>Pelagophyceae</taxon>
        <taxon>Pelagomonadales</taxon>
        <taxon>Pelagomonadaceae</taxon>
        <taxon>Pelagomonas</taxon>
    </lineage>
</organism>
<dbReference type="EMBL" id="CAKKNE010000001">
    <property type="protein sequence ID" value="CAH0364281.1"/>
    <property type="molecule type" value="Genomic_DNA"/>
</dbReference>
<dbReference type="InterPro" id="IPR013846">
    <property type="entry name" value="mRNA_cap_enzyme_C"/>
</dbReference>
<dbReference type="Gene3D" id="3.30.470.30">
    <property type="entry name" value="DNA ligase/mRNA capping enzyme"/>
    <property type="match status" value="1"/>
</dbReference>
<feature type="region of interest" description="Disordered" evidence="8">
    <location>
        <begin position="355"/>
        <end position="414"/>
    </location>
</feature>
<evidence type="ECO:0000256" key="5">
    <source>
        <dbReference type="ARBA" id="ARBA00022884"/>
    </source>
</evidence>
<dbReference type="GO" id="GO:0004482">
    <property type="term" value="F:mRNA 5'-cap (guanine-N7-)-methyltransferase activity"/>
    <property type="evidence" value="ECO:0007669"/>
    <property type="project" value="UniProtKB-EC"/>
</dbReference>
<evidence type="ECO:0000256" key="1">
    <source>
        <dbReference type="ARBA" id="ARBA00011926"/>
    </source>
</evidence>
<dbReference type="SUPFAM" id="SSF56091">
    <property type="entry name" value="DNA ligase/mRNA capping enzyme, catalytic domain"/>
    <property type="match status" value="1"/>
</dbReference>
<dbReference type="GO" id="GO:0003723">
    <property type="term" value="F:RNA binding"/>
    <property type="evidence" value="ECO:0007669"/>
    <property type="project" value="UniProtKB-KW"/>
</dbReference>
<dbReference type="SMART" id="SM00577">
    <property type="entry name" value="CPDc"/>
    <property type="match status" value="1"/>
</dbReference>
<feature type="region of interest" description="Disordered" evidence="8">
    <location>
        <begin position="1"/>
        <end position="41"/>
    </location>
</feature>
<dbReference type="InterPro" id="IPR039753">
    <property type="entry name" value="RG7MT1"/>
</dbReference>
<dbReference type="CDD" id="cd02440">
    <property type="entry name" value="AdoMet_MTases"/>
    <property type="match status" value="1"/>
</dbReference>
<dbReference type="Pfam" id="PF03919">
    <property type="entry name" value="mRNA_cap_C"/>
    <property type="match status" value="1"/>
</dbReference>
<dbReference type="Gene3D" id="2.40.50.140">
    <property type="entry name" value="Nucleic acid-binding proteins"/>
    <property type="match status" value="1"/>
</dbReference>
<dbReference type="InterPro" id="IPR012340">
    <property type="entry name" value="NA-bd_OB-fold"/>
</dbReference>
<evidence type="ECO:0000256" key="7">
    <source>
        <dbReference type="ARBA" id="ARBA00044712"/>
    </source>
</evidence>
<feature type="compositionally biased region" description="Polar residues" evidence="8">
    <location>
        <begin position="1"/>
        <end position="10"/>
    </location>
</feature>
<feature type="compositionally biased region" description="Basic and acidic residues" evidence="8">
    <location>
        <begin position="442"/>
        <end position="453"/>
    </location>
</feature>
<name>A0A7S3ZS14_9STRA</name>
<keyword evidence="5" id="KW-0694">RNA-binding</keyword>
<dbReference type="InterPro" id="IPR004274">
    <property type="entry name" value="FCP1_dom"/>
</dbReference>
<dbReference type="Pfam" id="PF03031">
    <property type="entry name" value="NIF"/>
    <property type="match status" value="1"/>
</dbReference>
<comment type="catalytic activity">
    <reaction evidence="7">
        <text>a 5'-end (5'-triphosphoguanosine)-ribonucleoside in mRNA + S-adenosyl-L-methionine = a 5'-end (N(7)-methyl 5'-triphosphoguanosine)-ribonucleoside in mRNA + S-adenosyl-L-homocysteine</text>
        <dbReference type="Rhea" id="RHEA:67008"/>
        <dbReference type="Rhea" id="RHEA-COMP:17166"/>
        <dbReference type="Rhea" id="RHEA-COMP:17167"/>
        <dbReference type="ChEBI" id="CHEBI:57856"/>
        <dbReference type="ChEBI" id="CHEBI:59789"/>
        <dbReference type="ChEBI" id="CHEBI:156461"/>
        <dbReference type="ChEBI" id="CHEBI:167617"/>
        <dbReference type="EC" id="2.1.1.56"/>
    </reaction>
</comment>
<dbReference type="GO" id="GO:0005634">
    <property type="term" value="C:nucleus"/>
    <property type="evidence" value="ECO:0007669"/>
    <property type="project" value="TreeGrafter"/>
</dbReference>
<keyword evidence="6" id="KW-0507">mRNA processing</keyword>
<dbReference type="EC" id="2.1.1.56" evidence="1"/>
<protein>
    <recommendedName>
        <fullName evidence="1">mRNA (guanine-N(7))-methyltransferase</fullName>
        <ecNumber evidence="1">2.1.1.56</ecNumber>
    </recommendedName>
</protein>
<dbReference type="InterPro" id="IPR023214">
    <property type="entry name" value="HAD_sf"/>
</dbReference>
<dbReference type="AlphaFoldDB" id="A0A7S3ZS14"/>
<dbReference type="Proteomes" id="UP000789595">
    <property type="component" value="Unassembled WGS sequence"/>
</dbReference>
<reference evidence="12" key="2">
    <citation type="submission" date="2021-11" db="EMBL/GenBank/DDBJ databases">
        <authorList>
            <consortium name="Genoscope - CEA"/>
            <person name="William W."/>
        </authorList>
    </citation>
    <scope>NUCLEOTIDE SEQUENCE</scope>
</reference>
<accession>A0A7S3ZS14</accession>
<dbReference type="InterPro" id="IPR029063">
    <property type="entry name" value="SAM-dependent_MTases_sf"/>
</dbReference>
<evidence type="ECO:0000256" key="2">
    <source>
        <dbReference type="ARBA" id="ARBA00022603"/>
    </source>
</evidence>
<feature type="domain" description="MRNA cap 0 methyltransferase" evidence="10">
    <location>
        <begin position="765"/>
        <end position="1081"/>
    </location>
</feature>
<sequence>MRRSNSDNSQGKGRGRGGRRDGRGRGYSNVKPEKRDDGGDGTVYLATVTELALDAPAQGVFATLKASRGRYDGQRCLLRARNQPAVEALRVNDILRVKCRSDRQNRLEGRLCPPRIGTTATGTASSPKKPLLVLDLNGVLCDRGTYATRDAKQKKSINRPHAAQFVRWCYERFEIGVWSCAKRDNMDLSLFEGRDLVLCWDQRKSTSLWPRTSTVSPQKPLFLKEIDQLWASTFDAPRDEDLGVSGDWRRKVEKPSAPKLTRYDASTTVLVDNHLEKFERNPLGSCVLVPTWTASEESDAALSLDGDLCRTLSQYATGDCQETGEKLAGNGIVPKEHPAPTDDDVRAVQDYVARGCPDGPLHPSLEALASAPAPPPSARAEAPPPPVKAQEAAPPRPPQKSSLERLASQQQARGGFDASLAKRFADLYCSSRQHKTSCPDWPPRKYLERRDSPGPRARPLKRRDLAMLRTQRWFATEKTDGERHWLWADADGCRLLSRDLSVARSFGPVQGLSSDTILDGEVVSESNGREFFVAFDAVRCLGEDVGAHPNAPARLKASSRAFELLSDLDGLHVIAKTYYGADFDILRKTLDTGVFTDGSRSTECDGVVLASYRDNHGYYDAVCFKYKPRVTLDVRLRSAPRIGDIEASVQNGPHDVTVTSVAIDAKAMKLLKSVKPPPKGVRGHIVECEYIDGLWRIQRIRTDKKKPNSLRTAWAVLESIADRTTVQDLADALAQAWSQDDNAIAAAEHYDQRQRDRNAGKQLQDQMYRLRRLNNFVKALVLDACCVRRDAAASESCDTASLLRDLRKPGKSRRPERRDRKPCAVLELGCGRGGDLGKWRKAVDVTKLVACDISTVALDEARERWEKDGPPQGKFVVGDLGDATLAAKIKGEVGEWKPWADVASCHFALHYACGSPERIDALLDCVATNVKSGGVVVATIIDWLQLRQLLVNGGRIGDLCKVECSDEARTQLLQLPDESSAGHRAWGVEYKFTLGDAVQDCAEFVVHRPSLIARAAAKGLKCTLEARFDCFLDGERRRRGPAFLDLATSVGVRPKHANDDVLSDDQFAVASLYCVVAFVRED</sequence>
<gene>
    <name evidence="11" type="ORF">PCAL00307_LOCUS7313</name>
    <name evidence="12" type="ORF">PECAL_1P06360</name>
</gene>
<dbReference type="PANTHER" id="PTHR12189">
    <property type="entry name" value="MRNA GUANINE-7- METHYLTRANSFERASE"/>
    <property type="match status" value="1"/>
</dbReference>
<dbReference type="InterPro" id="IPR036412">
    <property type="entry name" value="HAD-like_sf"/>
</dbReference>
<keyword evidence="4" id="KW-0949">S-adenosyl-L-methionine</keyword>
<dbReference type="SUPFAM" id="SSF50249">
    <property type="entry name" value="Nucleic acid-binding proteins"/>
    <property type="match status" value="1"/>
</dbReference>
<dbReference type="Gene3D" id="3.40.50.150">
    <property type="entry name" value="Vaccinia Virus protein VP39"/>
    <property type="match status" value="1"/>
</dbReference>
<evidence type="ECO:0000259" key="10">
    <source>
        <dbReference type="PROSITE" id="PS51562"/>
    </source>
</evidence>
<dbReference type="Pfam" id="PF03291">
    <property type="entry name" value="mRNA_G-N7_MeTrfase"/>
    <property type="match status" value="1"/>
</dbReference>
<dbReference type="PANTHER" id="PTHR12189:SF2">
    <property type="entry name" value="MRNA CAP GUANINE-N7 METHYLTRANSFERASE"/>
    <property type="match status" value="1"/>
</dbReference>
<evidence type="ECO:0000256" key="8">
    <source>
        <dbReference type="SAM" id="MobiDB-lite"/>
    </source>
</evidence>
<evidence type="ECO:0000256" key="4">
    <source>
        <dbReference type="ARBA" id="ARBA00022691"/>
    </source>
</evidence>
<proteinExistence type="predicted"/>
<dbReference type="InterPro" id="IPR004971">
    <property type="entry name" value="mRNA_G-N7_MeTrfase_dom"/>
</dbReference>